<dbReference type="InterPro" id="IPR007219">
    <property type="entry name" value="XnlR_reg_dom"/>
</dbReference>
<dbReference type="Pfam" id="PF04082">
    <property type="entry name" value="Fungal_trans"/>
    <property type="match status" value="1"/>
</dbReference>
<dbReference type="GO" id="GO:0003677">
    <property type="term" value="F:DNA binding"/>
    <property type="evidence" value="ECO:0007669"/>
    <property type="project" value="InterPro"/>
</dbReference>
<dbReference type="Gene3D" id="4.10.240.10">
    <property type="entry name" value="Zn(2)-C6 fungal-type DNA-binding domain"/>
    <property type="match status" value="1"/>
</dbReference>
<evidence type="ECO:0000259" key="7">
    <source>
        <dbReference type="PROSITE" id="PS50048"/>
    </source>
</evidence>
<evidence type="ECO:0000313" key="9">
    <source>
        <dbReference type="Proteomes" id="UP000076761"/>
    </source>
</evidence>
<dbReference type="InParanoid" id="A0A165QAV7"/>
<dbReference type="SUPFAM" id="SSF57701">
    <property type="entry name" value="Zn2/Cys6 DNA-binding domain"/>
    <property type="match status" value="1"/>
</dbReference>
<sequence>MANSPETSAQGSSAPLQRGKACLNCRRRKMKCDGARPVCSQCQRAGRDEDCEYADGGRTRTQILQDTIAELEARIEELENPGHTTSVTLHDPHAPQMRAHPSSSPTQGQNLPVASTSGQASRQLQFYAQSPTQFEQGIAAAPGWWEYDEPPTHIARALIELFLPNTAQFGFFLNTTRFLSATVIMSTLGQENRPLPALMTSVYLIGVHLSTSPEVKQHEGAFLSRLRHQLAIVPAGLQPNQVMQAIQAEVVLASYLFRVGNIVEARYHSSAAVSLVLGYRLHKIRSAEMDVNALGGEFVVTLPPPQDVIEEGERINGFWITMVMDKEWAAALGMPATAGNDDMIDTPFPWNERAYEQNLVPIGNLYSRTVQKFLSGDTTNPLGGEAPCVQATILFERASQFTFRQLVAHADYLSLDARIDEVRQIVFSLETLQMLQANLRLYLPTCTLLYLSTMKLHSRFISENTVALAKCLTAANDLVVLLQRAREAQSLPASGIMGTLCYLASQEIIRYLTIIPTLPPARRPRNFSRDMVVAMLTTTMVALEAFGADSSLTVSQLAELRNAFPGTP</sequence>
<accession>A0A165QAV7</accession>
<evidence type="ECO:0000256" key="2">
    <source>
        <dbReference type="ARBA" id="ARBA00022723"/>
    </source>
</evidence>
<dbReference type="STRING" id="1314782.A0A165QAV7"/>
<dbReference type="SMART" id="SM00066">
    <property type="entry name" value="GAL4"/>
    <property type="match status" value="1"/>
</dbReference>
<dbReference type="OrthoDB" id="2309723at2759"/>
<keyword evidence="9" id="KW-1185">Reference proteome</keyword>
<dbReference type="Proteomes" id="UP000076761">
    <property type="component" value="Unassembled WGS sequence"/>
</dbReference>
<dbReference type="InterPro" id="IPR001138">
    <property type="entry name" value="Zn2Cys6_DnaBD"/>
</dbReference>
<keyword evidence="5" id="KW-0539">Nucleus</keyword>
<dbReference type="GO" id="GO:0008270">
    <property type="term" value="F:zinc ion binding"/>
    <property type="evidence" value="ECO:0007669"/>
    <property type="project" value="InterPro"/>
</dbReference>
<comment type="subcellular location">
    <subcellularLocation>
        <location evidence="1">Nucleus</location>
    </subcellularLocation>
</comment>
<organism evidence="8 9">
    <name type="scientific">Neolentinus lepideus HHB14362 ss-1</name>
    <dbReference type="NCBI Taxonomy" id="1314782"/>
    <lineage>
        <taxon>Eukaryota</taxon>
        <taxon>Fungi</taxon>
        <taxon>Dikarya</taxon>
        <taxon>Basidiomycota</taxon>
        <taxon>Agaricomycotina</taxon>
        <taxon>Agaricomycetes</taxon>
        <taxon>Gloeophyllales</taxon>
        <taxon>Gloeophyllaceae</taxon>
        <taxon>Neolentinus</taxon>
    </lineage>
</organism>
<reference evidence="8 9" key="1">
    <citation type="journal article" date="2016" name="Mol. Biol. Evol.">
        <title>Comparative Genomics of Early-Diverging Mushroom-Forming Fungi Provides Insights into the Origins of Lignocellulose Decay Capabilities.</title>
        <authorList>
            <person name="Nagy L.G."/>
            <person name="Riley R."/>
            <person name="Tritt A."/>
            <person name="Adam C."/>
            <person name="Daum C."/>
            <person name="Floudas D."/>
            <person name="Sun H."/>
            <person name="Yadav J.S."/>
            <person name="Pangilinan J."/>
            <person name="Larsson K.H."/>
            <person name="Matsuura K."/>
            <person name="Barry K."/>
            <person name="Labutti K."/>
            <person name="Kuo R."/>
            <person name="Ohm R.A."/>
            <person name="Bhattacharya S.S."/>
            <person name="Shirouzu T."/>
            <person name="Yoshinaga Y."/>
            <person name="Martin F.M."/>
            <person name="Grigoriev I.V."/>
            <person name="Hibbett D.S."/>
        </authorList>
    </citation>
    <scope>NUCLEOTIDE SEQUENCE [LARGE SCALE GENOMIC DNA]</scope>
    <source>
        <strain evidence="8 9">HHB14362 ss-1</strain>
    </source>
</reference>
<evidence type="ECO:0000313" key="8">
    <source>
        <dbReference type="EMBL" id="KZT22155.1"/>
    </source>
</evidence>
<evidence type="ECO:0000256" key="1">
    <source>
        <dbReference type="ARBA" id="ARBA00004123"/>
    </source>
</evidence>
<protein>
    <recommendedName>
        <fullName evidence="7">Zn(2)-C6 fungal-type domain-containing protein</fullName>
    </recommendedName>
</protein>
<dbReference type="GO" id="GO:0000981">
    <property type="term" value="F:DNA-binding transcription factor activity, RNA polymerase II-specific"/>
    <property type="evidence" value="ECO:0007669"/>
    <property type="project" value="InterPro"/>
</dbReference>
<gene>
    <name evidence="8" type="ORF">NEOLEDRAFT_1181063</name>
</gene>
<keyword evidence="4" id="KW-0804">Transcription</keyword>
<evidence type="ECO:0000256" key="6">
    <source>
        <dbReference type="SAM" id="MobiDB-lite"/>
    </source>
</evidence>
<keyword evidence="3" id="KW-0805">Transcription regulation</keyword>
<dbReference type="InterPro" id="IPR050815">
    <property type="entry name" value="TF_fung"/>
</dbReference>
<proteinExistence type="predicted"/>
<dbReference type="PANTHER" id="PTHR47338">
    <property type="entry name" value="ZN(II)2CYS6 TRANSCRIPTION FACTOR (EUROFUNG)-RELATED"/>
    <property type="match status" value="1"/>
</dbReference>
<dbReference type="GO" id="GO:0005634">
    <property type="term" value="C:nucleus"/>
    <property type="evidence" value="ECO:0007669"/>
    <property type="project" value="UniProtKB-SubCell"/>
</dbReference>
<name>A0A165QAV7_9AGAM</name>
<dbReference type="Pfam" id="PF00172">
    <property type="entry name" value="Zn_clus"/>
    <property type="match status" value="1"/>
</dbReference>
<feature type="region of interest" description="Disordered" evidence="6">
    <location>
        <begin position="83"/>
        <end position="114"/>
    </location>
</feature>
<feature type="domain" description="Zn(2)-C6 fungal-type" evidence="7">
    <location>
        <begin position="21"/>
        <end position="53"/>
    </location>
</feature>
<dbReference type="CDD" id="cd12148">
    <property type="entry name" value="fungal_TF_MHR"/>
    <property type="match status" value="1"/>
</dbReference>
<evidence type="ECO:0000256" key="4">
    <source>
        <dbReference type="ARBA" id="ARBA00023163"/>
    </source>
</evidence>
<dbReference type="InterPro" id="IPR036864">
    <property type="entry name" value="Zn2-C6_fun-type_DNA-bd_sf"/>
</dbReference>
<evidence type="ECO:0000256" key="3">
    <source>
        <dbReference type="ARBA" id="ARBA00023015"/>
    </source>
</evidence>
<dbReference type="PANTHER" id="PTHR47338:SF29">
    <property type="entry name" value="ZN(2)-C6 FUNGAL-TYPE DOMAIN-CONTAINING PROTEIN"/>
    <property type="match status" value="1"/>
</dbReference>
<dbReference type="PROSITE" id="PS50048">
    <property type="entry name" value="ZN2_CY6_FUNGAL_2"/>
    <property type="match status" value="1"/>
</dbReference>
<dbReference type="PROSITE" id="PS00463">
    <property type="entry name" value="ZN2_CY6_FUNGAL_1"/>
    <property type="match status" value="1"/>
</dbReference>
<dbReference type="AlphaFoldDB" id="A0A165QAV7"/>
<feature type="compositionally biased region" description="Polar residues" evidence="6">
    <location>
        <begin position="101"/>
        <end position="114"/>
    </location>
</feature>
<evidence type="ECO:0000256" key="5">
    <source>
        <dbReference type="ARBA" id="ARBA00023242"/>
    </source>
</evidence>
<dbReference type="CDD" id="cd00067">
    <property type="entry name" value="GAL4"/>
    <property type="match status" value="1"/>
</dbReference>
<keyword evidence="2" id="KW-0479">Metal-binding</keyword>
<dbReference type="EMBL" id="KV425598">
    <property type="protein sequence ID" value="KZT22155.1"/>
    <property type="molecule type" value="Genomic_DNA"/>
</dbReference>
<dbReference type="GO" id="GO:0006351">
    <property type="term" value="P:DNA-templated transcription"/>
    <property type="evidence" value="ECO:0007669"/>
    <property type="project" value="InterPro"/>
</dbReference>